<dbReference type="Proteomes" id="UP000267469">
    <property type="component" value="Unassembled WGS sequence"/>
</dbReference>
<protein>
    <recommendedName>
        <fullName evidence="3">Membrane or secreted protein</fullName>
    </recommendedName>
</protein>
<comment type="caution">
    <text evidence="1">The sequence shown here is derived from an EMBL/GenBank/DDBJ whole genome shotgun (WGS) entry which is preliminary data.</text>
</comment>
<sequence length="246" mass="27852">MKHIPVLLLVFFSSGTFYAQKLEGSWKLTHKNGTEINNVEYIRIYQDGYFAFGGKKTDNNEFTDTGGGEYLLEEDEYTEIPDFYTTDPEKIGKKQTYSLAATDKQIVLKQANGGTETWTRLSGQKDDLTGNWVITGRANTEGEVREMTPGDRRTIKILSGGRFQWVAFNSGTKEFHGTGGGTYTAEDGKYTEQITFFSRDNSRVGASLEFNYEVKDGKWHHSGKSSAGKPIYEIWSRYEEAYVPKE</sequence>
<dbReference type="Gene3D" id="2.40.128.490">
    <property type="entry name" value="Uncharacterised protein PF14869, DUF4488"/>
    <property type="match status" value="1"/>
</dbReference>
<name>A0A3N0E7A5_SINP1</name>
<dbReference type="AlphaFoldDB" id="A0A3N0E7A5"/>
<evidence type="ECO:0008006" key="3">
    <source>
        <dbReference type="Google" id="ProtNLM"/>
    </source>
</evidence>
<reference evidence="1 2" key="1">
    <citation type="submission" date="2018-10" db="EMBL/GenBank/DDBJ databases">
        <title>Sinomicrobium pectinilyticum sp. nov., a pectinase-producing bacterium isolated from alkaline and saline soil, and emended description of the genus Sinomicrobium.</title>
        <authorList>
            <person name="Cheng B."/>
            <person name="Li C."/>
            <person name="Lai Q."/>
            <person name="Du M."/>
            <person name="Shao Z."/>
            <person name="Xu P."/>
            <person name="Yang C."/>
        </authorList>
    </citation>
    <scope>NUCLEOTIDE SEQUENCE [LARGE SCALE GENOMIC DNA]</scope>
    <source>
        <strain evidence="1 2">5DNS001</strain>
    </source>
</reference>
<keyword evidence="2" id="KW-1185">Reference proteome</keyword>
<dbReference type="EMBL" id="RJTM01000102">
    <property type="protein sequence ID" value="RNL83728.1"/>
    <property type="molecule type" value="Genomic_DNA"/>
</dbReference>
<dbReference type="OrthoDB" id="706756at2"/>
<evidence type="ECO:0000313" key="1">
    <source>
        <dbReference type="EMBL" id="RNL83728.1"/>
    </source>
</evidence>
<evidence type="ECO:0000313" key="2">
    <source>
        <dbReference type="Proteomes" id="UP000267469"/>
    </source>
</evidence>
<organism evidence="1 2">
    <name type="scientific">Sinomicrobium pectinilyticum</name>
    <dbReference type="NCBI Taxonomy" id="1084421"/>
    <lineage>
        <taxon>Bacteria</taxon>
        <taxon>Pseudomonadati</taxon>
        <taxon>Bacteroidota</taxon>
        <taxon>Flavobacteriia</taxon>
        <taxon>Flavobacteriales</taxon>
        <taxon>Flavobacteriaceae</taxon>
        <taxon>Sinomicrobium</taxon>
    </lineage>
</organism>
<dbReference type="RefSeq" id="WP_123216778.1">
    <property type="nucleotide sequence ID" value="NZ_RJTM01000102.1"/>
</dbReference>
<proteinExistence type="predicted"/>
<accession>A0A3N0E7A5</accession>
<gene>
    <name evidence="1" type="ORF">ED312_14710</name>
</gene>